<name>A0A4S4L7L5_9AGAM</name>
<evidence type="ECO:0000256" key="2">
    <source>
        <dbReference type="ARBA" id="ARBA00022857"/>
    </source>
</evidence>
<comment type="similarity">
    <text evidence="1">Belongs to the short-chain dehydrogenases/reductases (SDR) family.</text>
</comment>
<dbReference type="OrthoDB" id="1888931at2759"/>
<protein>
    <submittedName>
        <fullName evidence="4">Uncharacterized protein</fullName>
    </submittedName>
</protein>
<dbReference type="Pfam" id="PF13561">
    <property type="entry name" value="adh_short_C2"/>
    <property type="match status" value="1"/>
</dbReference>
<dbReference type="SUPFAM" id="SSF51735">
    <property type="entry name" value="NAD(P)-binding Rossmann-fold domains"/>
    <property type="match status" value="1"/>
</dbReference>
<dbReference type="InterPro" id="IPR002347">
    <property type="entry name" value="SDR_fam"/>
</dbReference>
<evidence type="ECO:0000256" key="3">
    <source>
        <dbReference type="ARBA" id="ARBA00023002"/>
    </source>
</evidence>
<sequence>MIGMLDAGHLHTGSGGIGYATALNLARFGCDIAVHYNSARDKANALVHELLTIPGGGVRAEVFQADLSTYDGARALHADVVAKLGHPDVLFNNAGVTTKLIGPNGNIEDITPEMFEETWRSNTGTHYLLTQLCIPHMLEQNVAAGTGGVIGPHYASSKSAMHGLLHWIAMRYAKEGLTCNAVAPALITETTMFANPPEELRARIPVNRFGKPDEIASVVQLFVTNAYLTNKIIVVDGGWTPSAF</sequence>
<dbReference type="Gene3D" id="3.40.50.720">
    <property type="entry name" value="NAD(P)-binding Rossmann-like Domain"/>
    <property type="match status" value="1"/>
</dbReference>
<dbReference type="PANTHER" id="PTHR42760">
    <property type="entry name" value="SHORT-CHAIN DEHYDROGENASES/REDUCTASES FAMILY MEMBER"/>
    <property type="match status" value="1"/>
</dbReference>
<accession>A0A4S4L7L5</accession>
<dbReference type="PRINTS" id="PR00081">
    <property type="entry name" value="GDHRDH"/>
</dbReference>
<keyword evidence="2" id="KW-0521">NADP</keyword>
<dbReference type="EMBL" id="SGPK01000141">
    <property type="protein sequence ID" value="THH07469.1"/>
    <property type="molecule type" value="Genomic_DNA"/>
</dbReference>
<comment type="caution">
    <text evidence="4">The sequence shown here is derived from an EMBL/GenBank/DDBJ whole genome shotgun (WGS) entry which is preliminary data.</text>
</comment>
<evidence type="ECO:0000256" key="1">
    <source>
        <dbReference type="ARBA" id="ARBA00006484"/>
    </source>
</evidence>
<keyword evidence="3" id="KW-0560">Oxidoreductase</keyword>
<evidence type="ECO:0000313" key="4">
    <source>
        <dbReference type="EMBL" id="THH07469.1"/>
    </source>
</evidence>
<dbReference type="PANTHER" id="PTHR42760:SF133">
    <property type="entry name" value="3-OXOACYL-[ACYL-CARRIER-PROTEIN] REDUCTASE"/>
    <property type="match status" value="1"/>
</dbReference>
<dbReference type="Proteomes" id="UP000308199">
    <property type="component" value="Unassembled WGS sequence"/>
</dbReference>
<dbReference type="InterPro" id="IPR036291">
    <property type="entry name" value="NAD(P)-bd_dom_sf"/>
</dbReference>
<dbReference type="AlphaFoldDB" id="A0A4S4L7L5"/>
<keyword evidence="5" id="KW-1185">Reference proteome</keyword>
<organism evidence="4 5">
    <name type="scientific">Phellinidium pouzarii</name>
    <dbReference type="NCBI Taxonomy" id="167371"/>
    <lineage>
        <taxon>Eukaryota</taxon>
        <taxon>Fungi</taxon>
        <taxon>Dikarya</taxon>
        <taxon>Basidiomycota</taxon>
        <taxon>Agaricomycotina</taxon>
        <taxon>Agaricomycetes</taxon>
        <taxon>Hymenochaetales</taxon>
        <taxon>Hymenochaetaceae</taxon>
        <taxon>Phellinidium</taxon>
    </lineage>
</organism>
<gene>
    <name evidence="4" type="ORF">EW145_g3360</name>
</gene>
<reference evidence="4 5" key="1">
    <citation type="submission" date="2019-02" db="EMBL/GenBank/DDBJ databases">
        <title>Genome sequencing of the rare red list fungi Phellinidium pouzarii.</title>
        <authorList>
            <person name="Buettner E."/>
            <person name="Kellner H."/>
        </authorList>
    </citation>
    <scope>NUCLEOTIDE SEQUENCE [LARGE SCALE GENOMIC DNA]</scope>
    <source>
        <strain evidence="4 5">DSM 108285</strain>
    </source>
</reference>
<dbReference type="GO" id="GO:0016616">
    <property type="term" value="F:oxidoreductase activity, acting on the CH-OH group of donors, NAD or NADP as acceptor"/>
    <property type="evidence" value="ECO:0007669"/>
    <property type="project" value="TreeGrafter"/>
</dbReference>
<proteinExistence type="inferred from homology"/>
<evidence type="ECO:0000313" key="5">
    <source>
        <dbReference type="Proteomes" id="UP000308199"/>
    </source>
</evidence>
<dbReference type="CDD" id="cd05233">
    <property type="entry name" value="SDR_c"/>
    <property type="match status" value="1"/>
</dbReference>
<dbReference type="PROSITE" id="PS00061">
    <property type="entry name" value="ADH_SHORT"/>
    <property type="match status" value="1"/>
</dbReference>
<dbReference type="InterPro" id="IPR020904">
    <property type="entry name" value="Sc_DH/Rdtase_CS"/>
</dbReference>